<keyword evidence="11" id="KW-1185">Reference proteome</keyword>
<feature type="transmembrane region" description="Helical" evidence="9">
    <location>
        <begin position="308"/>
        <end position="327"/>
    </location>
</feature>
<dbReference type="RefSeq" id="WP_319831523.1">
    <property type="nucleotide sequence ID" value="NZ_CP138858.1"/>
</dbReference>
<keyword evidence="4 9" id="KW-1003">Cell membrane</keyword>
<comment type="caution">
    <text evidence="9">Lacks conserved residue(s) required for the propagation of feature annotation.</text>
</comment>
<evidence type="ECO:0000256" key="3">
    <source>
        <dbReference type="ARBA" id="ARBA00006263"/>
    </source>
</evidence>
<keyword evidence="8 9" id="KW-0472">Membrane</keyword>
<dbReference type="Pfam" id="PF03186">
    <property type="entry name" value="CobD_Cbib"/>
    <property type="match status" value="1"/>
</dbReference>
<dbReference type="InterPro" id="IPR004485">
    <property type="entry name" value="Cobalamin_biosynth_CobD/CbiB"/>
</dbReference>
<dbReference type="PANTHER" id="PTHR34308:SF1">
    <property type="entry name" value="COBALAMIN BIOSYNTHESIS PROTEIN CBIB"/>
    <property type="match status" value="1"/>
</dbReference>
<sequence>MMVAACVLALAFAMDQCLGDPRVAWHPVRLIGHWIAYLERCLRRRGRADRLGGLILYLCACALPLCFVGISLHLVSASLWLESMLASLWIYACLGLKDLCAHAAPIAKALRAGELRRAQQAVGMIVGRDVSVLDEAGVARAAIESVAENFVDACLAPLCCYLWAALLATSLGGDPILWGTLAVAWHRVTNTLDAMVGYRNEKYRKLGTVSARMDDVLNFLPARLAIPVIALAAQLSAHSAAGAWRVGWRDRLKHPSPNSAHAESAVAGALGISLGGPTQYAQGTTDKAWLGGEGRAPTAKDLRHAVSLILKAAWLGLLTVLLLSITLTA</sequence>
<name>A0ABZ0RF23_9BACT</name>
<dbReference type="NCBIfam" id="TIGR00380">
    <property type="entry name" value="cobal_cbiB"/>
    <property type="match status" value="1"/>
</dbReference>
<keyword evidence="7 9" id="KW-1133">Transmembrane helix</keyword>
<evidence type="ECO:0000256" key="8">
    <source>
        <dbReference type="ARBA" id="ARBA00023136"/>
    </source>
</evidence>
<proteinExistence type="inferred from homology"/>
<evidence type="ECO:0000256" key="6">
    <source>
        <dbReference type="ARBA" id="ARBA00022692"/>
    </source>
</evidence>
<feature type="transmembrane region" description="Helical" evidence="9">
    <location>
        <begin position="54"/>
        <end position="81"/>
    </location>
</feature>
<evidence type="ECO:0000256" key="2">
    <source>
        <dbReference type="ARBA" id="ARBA00004953"/>
    </source>
</evidence>
<dbReference type="EMBL" id="CP138858">
    <property type="protein sequence ID" value="WPJ94607.1"/>
    <property type="molecule type" value="Genomic_DNA"/>
</dbReference>
<evidence type="ECO:0000313" key="11">
    <source>
        <dbReference type="Proteomes" id="UP001324993"/>
    </source>
</evidence>
<evidence type="ECO:0000256" key="1">
    <source>
        <dbReference type="ARBA" id="ARBA00004651"/>
    </source>
</evidence>
<reference evidence="10 11" key="1">
    <citation type="submission" date="2023-11" db="EMBL/GenBank/DDBJ databases">
        <title>Coraliomargarita sp. nov., isolated from marine algae.</title>
        <authorList>
            <person name="Lee J.K."/>
            <person name="Baek J.H."/>
            <person name="Kim J.M."/>
            <person name="Choi D.G."/>
            <person name="Jeon C.O."/>
        </authorList>
    </citation>
    <scope>NUCLEOTIDE SEQUENCE [LARGE SCALE GENOMIC DNA]</scope>
    <source>
        <strain evidence="10 11">J2-16</strain>
    </source>
</reference>
<keyword evidence="5 9" id="KW-0169">Cobalamin biosynthesis</keyword>
<evidence type="ECO:0000256" key="9">
    <source>
        <dbReference type="HAMAP-Rule" id="MF_00024"/>
    </source>
</evidence>
<accession>A0ABZ0RF23</accession>
<comment type="function">
    <text evidence="9">Converts cobyric acid to cobinamide by the addition of aminopropanol on the F carboxylic group.</text>
</comment>
<comment type="subcellular location">
    <subcellularLocation>
        <location evidence="1 9">Cell membrane</location>
        <topology evidence="1 9">Multi-pass membrane protein</topology>
    </subcellularLocation>
</comment>
<dbReference type="Proteomes" id="UP001324993">
    <property type="component" value="Chromosome"/>
</dbReference>
<evidence type="ECO:0000313" key="10">
    <source>
        <dbReference type="EMBL" id="WPJ94607.1"/>
    </source>
</evidence>
<evidence type="ECO:0000256" key="7">
    <source>
        <dbReference type="ARBA" id="ARBA00022989"/>
    </source>
</evidence>
<protein>
    <recommendedName>
        <fullName evidence="9">Cobalamin biosynthesis protein CobD</fullName>
    </recommendedName>
</protein>
<dbReference type="PANTHER" id="PTHR34308">
    <property type="entry name" value="COBALAMIN BIOSYNTHESIS PROTEIN CBIB"/>
    <property type="match status" value="1"/>
</dbReference>
<evidence type="ECO:0000256" key="4">
    <source>
        <dbReference type="ARBA" id="ARBA00022475"/>
    </source>
</evidence>
<gene>
    <name evidence="10" type="primary">cbiB</name>
    <name evidence="9" type="synonym">cobD</name>
    <name evidence="10" type="ORF">SH580_14320</name>
</gene>
<dbReference type="HAMAP" id="MF_00024">
    <property type="entry name" value="CobD_CbiB"/>
    <property type="match status" value="1"/>
</dbReference>
<comment type="similarity">
    <text evidence="3 9">Belongs to the CobD/CbiB family.</text>
</comment>
<keyword evidence="6 9" id="KW-0812">Transmembrane</keyword>
<comment type="pathway">
    <text evidence="2 9">Cofactor biosynthesis; adenosylcobalamin biosynthesis.</text>
</comment>
<organism evidence="10 11">
    <name type="scientific">Coraliomargarita algicola</name>
    <dbReference type="NCBI Taxonomy" id="3092156"/>
    <lineage>
        <taxon>Bacteria</taxon>
        <taxon>Pseudomonadati</taxon>
        <taxon>Verrucomicrobiota</taxon>
        <taxon>Opitutia</taxon>
        <taxon>Puniceicoccales</taxon>
        <taxon>Coraliomargaritaceae</taxon>
        <taxon>Coraliomargarita</taxon>
    </lineage>
</organism>
<evidence type="ECO:0000256" key="5">
    <source>
        <dbReference type="ARBA" id="ARBA00022573"/>
    </source>
</evidence>